<organism evidence="1 2">
    <name type="scientific">Leptospira fletcheri</name>
    <dbReference type="NCBI Taxonomy" id="2484981"/>
    <lineage>
        <taxon>Bacteria</taxon>
        <taxon>Pseudomonadati</taxon>
        <taxon>Spirochaetota</taxon>
        <taxon>Spirochaetia</taxon>
        <taxon>Leptospirales</taxon>
        <taxon>Leptospiraceae</taxon>
        <taxon>Leptospira</taxon>
    </lineage>
</organism>
<sequence length="536" mass="61174">MNEDRFSRRVFLFTLALCSAALGIGALFKFRRKKLEGFILGPNKNLGHKIRDYSPGKNPIGEMKRTKVLIVGGGISGLSVGYYLKNSGFEDYLILDLEKEVGGNSRYEEREGLRFPWGAHYLPQPGKEAVLVRKFLEDIGLVVGKDKSGDPIYAETSLCFDPGERLFYQGRWHAGLLPRRSGEPDEQELKFKEILRSWKDRIGRDGKRAFVIPIDLSSRDPSILKLDMFPFSDYLKSQGISSPEILWYADYCVRDDYGANSESISAWAGLHYFCSRPHDEDDFPAVLTWPEGNGFLMEKLKSISENRIKTSQLVLNIKKIANTWETIVYDATRNQETKYVSEQVVYSLPSFTRKYILGEKNPVLHRLQYSPWLVANLFVDEVPEGKGHPPAWENVIYRSKGLGYVVSTHQDLRAQRPQSVLTYYHAFGERDTIGSRNSMARSSWKDWRDRILSDLRRPHPDIDGLVTRLDVMTMAHAMIRPNPGFLWGNDRQSLSLSAQGLHFAHSDLSGVSIFEEALYRGHEAFKKVSKDLGRAF</sequence>
<dbReference type="InterPro" id="IPR050464">
    <property type="entry name" value="Zeta_carotene_desat/Oxidored"/>
</dbReference>
<comment type="caution">
    <text evidence="1">The sequence shown here is derived from an EMBL/GenBank/DDBJ whole genome shotgun (WGS) entry which is preliminary data.</text>
</comment>
<dbReference type="SUPFAM" id="SSF51905">
    <property type="entry name" value="FAD/NAD(P)-binding domain"/>
    <property type="match status" value="1"/>
</dbReference>
<dbReference type="InterPro" id="IPR036188">
    <property type="entry name" value="FAD/NAD-bd_sf"/>
</dbReference>
<dbReference type="OrthoDB" id="127573at2"/>
<keyword evidence="2" id="KW-1185">Reference proteome</keyword>
<evidence type="ECO:0000313" key="2">
    <source>
        <dbReference type="Proteomes" id="UP000298458"/>
    </source>
</evidence>
<gene>
    <name evidence="1" type="ORF">EHO60_05145</name>
</gene>
<dbReference type="Proteomes" id="UP000298458">
    <property type="component" value="Unassembled WGS sequence"/>
</dbReference>
<dbReference type="AlphaFoldDB" id="A0A4R9GG70"/>
<proteinExistence type="predicted"/>
<name>A0A4R9GG70_9LEPT</name>
<protein>
    <submittedName>
        <fullName evidence="1">NAD(P)/FAD-dependent oxidoreductase</fullName>
    </submittedName>
</protein>
<dbReference type="RefSeq" id="WP_135767086.1">
    <property type="nucleotide sequence ID" value="NZ_RQET01000004.1"/>
</dbReference>
<accession>A0A4R9GG70</accession>
<dbReference type="EMBL" id="RQET01000004">
    <property type="protein sequence ID" value="TGK11682.1"/>
    <property type="molecule type" value="Genomic_DNA"/>
</dbReference>
<evidence type="ECO:0000313" key="1">
    <source>
        <dbReference type="EMBL" id="TGK11682.1"/>
    </source>
</evidence>
<dbReference type="GO" id="GO:0016491">
    <property type="term" value="F:oxidoreductase activity"/>
    <property type="evidence" value="ECO:0007669"/>
    <property type="project" value="TreeGrafter"/>
</dbReference>
<dbReference type="PANTHER" id="PTHR42923:SF39">
    <property type="entry name" value="AMINO OXIDASE"/>
    <property type="match status" value="1"/>
</dbReference>
<dbReference type="PANTHER" id="PTHR42923">
    <property type="entry name" value="PROTOPORPHYRINOGEN OXIDASE"/>
    <property type="match status" value="1"/>
</dbReference>
<dbReference type="Pfam" id="PF13450">
    <property type="entry name" value="NAD_binding_8"/>
    <property type="match status" value="1"/>
</dbReference>
<dbReference type="Gene3D" id="3.50.50.60">
    <property type="entry name" value="FAD/NAD(P)-binding domain"/>
    <property type="match status" value="1"/>
</dbReference>
<reference evidence="1" key="1">
    <citation type="journal article" date="2019" name="PLoS Negl. Trop. Dis.">
        <title>Revisiting the worldwide diversity of Leptospira species in the environment.</title>
        <authorList>
            <person name="Vincent A.T."/>
            <person name="Schiettekatte O."/>
            <person name="Bourhy P."/>
            <person name="Veyrier F.J."/>
            <person name="Picardeau M."/>
        </authorList>
    </citation>
    <scope>NUCLEOTIDE SEQUENCE [LARGE SCALE GENOMIC DNA]</scope>
    <source>
        <strain evidence="1">SSW15</strain>
    </source>
</reference>